<dbReference type="Proteomes" id="UP000759131">
    <property type="component" value="Unassembled WGS sequence"/>
</dbReference>
<proteinExistence type="predicted"/>
<dbReference type="EMBL" id="CAJPIZ010015003">
    <property type="protein sequence ID" value="CAG2115059.1"/>
    <property type="molecule type" value="Genomic_DNA"/>
</dbReference>
<keyword evidence="2" id="KW-1185">Reference proteome</keyword>
<organism evidence="1">
    <name type="scientific">Medioppia subpectinata</name>
    <dbReference type="NCBI Taxonomy" id="1979941"/>
    <lineage>
        <taxon>Eukaryota</taxon>
        <taxon>Metazoa</taxon>
        <taxon>Ecdysozoa</taxon>
        <taxon>Arthropoda</taxon>
        <taxon>Chelicerata</taxon>
        <taxon>Arachnida</taxon>
        <taxon>Acari</taxon>
        <taxon>Acariformes</taxon>
        <taxon>Sarcoptiformes</taxon>
        <taxon>Oribatida</taxon>
        <taxon>Brachypylina</taxon>
        <taxon>Oppioidea</taxon>
        <taxon>Oppiidae</taxon>
        <taxon>Medioppia</taxon>
    </lineage>
</organism>
<name>A0A7R9L4D3_9ACAR</name>
<accession>A0A7R9L4D3</accession>
<evidence type="ECO:0000313" key="2">
    <source>
        <dbReference type="Proteomes" id="UP000759131"/>
    </source>
</evidence>
<sequence>MRHNSACSSHTWPPGPILRVSILLSVNGPTHPHTVKKSQGWCFPSELIMLIYSLGITRIVAKSKSIESMAVWRDDSFAKEVSFSSSANNSHRFLQFIVTLAANETPINIIVNMLAENGSVITSQTLEKRFLSFRKTVDTTSGAVSDGQLFAAIDVTNGTEMHGLVPEDPHHVWRTAVVKQRSPQQQHIGHPCGRTA</sequence>
<gene>
    <name evidence="1" type="ORF">OSB1V03_LOCUS15025</name>
</gene>
<protein>
    <submittedName>
        <fullName evidence="1">Uncharacterized protein</fullName>
    </submittedName>
</protein>
<dbReference type="AlphaFoldDB" id="A0A7R9L4D3"/>
<reference evidence="1" key="1">
    <citation type="submission" date="2020-11" db="EMBL/GenBank/DDBJ databases">
        <authorList>
            <person name="Tran Van P."/>
        </authorList>
    </citation>
    <scope>NUCLEOTIDE SEQUENCE</scope>
</reference>
<feature type="non-terminal residue" evidence="1">
    <location>
        <position position="1"/>
    </location>
</feature>
<dbReference type="EMBL" id="OC869578">
    <property type="protein sequence ID" value="CAD7634629.1"/>
    <property type="molecule type" value="Genomic_DNA"/>
</dbReference>
<evidence type="ECO:0000313" key="1">
    <source>
        <dbReference type="EMBL" id="CAD7634629.1"/>
    </source>
</evidence>